<dbReference type="InterPro" id="IPR033985">
    <property type="entry name" value="SusD-like_N"/>
</dbReference>
<comment type="subcellular location">
    <subcellularLocation>
        <location evidence="1">Cell outer membrane</location>
    </subcellularLocation>
</comment>
<keyword evidence="5" id="KW-0998">Cell outer membrane</keyword>
<protein>
    <submittedName>
        <fullName evidence="8">RagB/SusD family nutrient uptake outer membrane protein</fullName>
    </submittedName>
</protein>
<dbReference type="Pfam" id="PF14322">
    <property type="entry name" value="SusD-like_3"/>
    <property type="match status" value="1"/>
</dbReference>
<dbReference type="OrthoDB" id="5694214at2"/>
<dbReference type="GO" id="GO:0009279">
    <property type="term" value="C:cell outer membrane"/>
    <property type="evidence" value="ECO:0007669"/>
    <property type="project" value="UniProtKB-SubCell"/>
</dbReference>
<dbReference type="InterPro" id="IPR012944">
    <property type="entry name" value="SusD_RagB_dom"/>
</dbReference>
<organism evidence="8 9">
    <name type="scientific">Filimonas effusa</name>
    <dbReference type="NCBI Taxonomy" id="2508721"/>
    <lineage>
        <taxon>Bacteria</taxon>
        <taxon>Pseudomonadati</taxon>
        <taxon>Bacteroidota</taxon>
        <taxon>Chitinophagia</taxon>
        <taxon>Chitinophagales</taxon>
        <taxon>Chitinophagaceae</taxon>
        <taxon>Filimonas</taxon>
    </lineage>
</organism>
<evidence type="ECO:0000259" key="6">
    <source>
        <dbReference type="Pfam" id="PF07980"/>
    </source>
</evidence>
<evidence type="ECO:0000256" key="3">
    <source>
        <dbReference type="ARBA" id="ARBA00022729"/>
    </source>
</evidence>
<feature type="domain" description="SusD-like N-terminal" evidence="7">
    <location>
        <begin position="21"/>
        <end position="217"/>
    </location>
</feature>
<dbReference type="Proteomes" id="UP000290545">
    <property type="component" value="Unassembled WGS sequence"/>
</dbReference>
<proteinExistence type="inferred from homology"/>
<gene>
    <name evidence="8" type="ORF">ESB13_17660</name>
</gene>
<evidence type="ECO:0000256" key="5">
    <source>
        <dbReference type="ARBA" id="ARBA00023237"/>
    </source>
</evidence>
<keyword evidence="4" id="KW-0472">Membrane</keyword>
<comment type="similarity">
    <text evidence="2">Belongs to the SusD family.</text>
</comment>
<evidence type="ECO:0000313" key="8">
    <source>
        <dbReference type="EMBL" id="RXK83897.1"/>
    </source>
</evidence>
<evidence type="ECO:0000256" key="1">
    <source>
        <dbReference type="ARBA" id="ARBA00004442"/>
    </source>
</evidence>
<evidence type="ECO:0000256" key="2">
    <source>
        <dbReference type="ARBA" id="ARBA00006275"/>
    </source>
</evidence>
<sequence length="536" mass="60298">MKRLLLLLMLLQAITSCNKLLDKKPTDFVDPAGFYNSEEELNMALAAVYDPLGNEYMYGSSLWFQFGICTDEAFYAFSANAYSAPMFYQYDYTNPYVGGIWQQCYIGIERANMLIENINKPSMDETKRQAILGEALFLRAYYHFILVSNYGDVPLKLKSSDNVNSISIPRTPAKQVYEQIVTDMKEAEGKVNTITSIGNSSHVSKTAVRGILARVYLYMAGAPMNDQSKYADALYWAQQVDAGNEHELLTTYNATITNSAYSQIFINQCRDIYDIKECIWEVDFYAKDADPTYAEMGKVGTMNLGCTNIDTGRSSSNIKTTIKLYRLYGNGDLRRDWAIAPFSYSATANPLTRTYYTSTNIIGRDAGKWRRSYEPSNFVKLQFTNGTNFPLLRYADVLLMQAEAENEVNGPTATAYTAINKVRRRAYGLPVNVASTVADVPAGLTPAQFRQFIREERARELCFEGVRKGDLLRWGIFTNVMNEMVAEINASNASFTNKSRWITGYATAASSGRYQLLPVPALELNVNKGMTQNPGW</sequence>
<evidence type="ECO:0000259" key="7">
    <source>
        <dbReference type="Pfam" id="PF14322"/>
    </source>
</evidence>
<accession>A0A4Q1D851</accession>
<evidence type="ECO:0000313" key="9">
    <source>
        <dbReference type="Proteomes" id="UP000290545"/>
    </source>
</evidence>
<dbReference type="Pfam" id="PF07980">
    <property type="entry name" value="SusD_RagB"/>
    <property type="match status" value="1"/>
</dbReference>
<feature type="domain" description="RagB/SusD" evidence="6">
    <location>
        <begin position="384"/>
        <end position="536"/>
    </location>
</feature>
<dbReference type="CDD" id="cd08977">
    <property type="entry name" value="SusD"/>
    <property type="match status" value="1"/>
</dbReference>
<dbReference type="EMBL" id="SDHZ01000002">
    <property type="protein sequence ID" value="RXK83897.1"/>
    <property type="molecule type" value="Genomic_DNA"/>
</dbReference>
<dbReference type="Gene3D" id="1.25.40.390">
    <property type="match status" value="1"/>
</dbReference>
<dbReference type="RefSeq" id="WP_129004949.1">
    <property type="nucleotide sequence ID" value="NZ_SDHZ01000002.1"/>
</dbReference>
<dbReference type="SUPFAM" id="SSF48452">
    <property type="entry name" value="TPR-like"/>
    <property type="match status" value="1"/>
</dbReference>
<evidence type="ECO:0000256" key="4">
    <source>
        <dbReference type="ARBA" id="ARBA00023136"/>
    </source>
</evidence>
<dbReference type="InterPro" id="IPR011990">
    <property type="entry name" value="TPR-like_helical_dom_sf"/>
</dbReference>
<dbReference type="PROSITE" id="PS51257">
    <property type="entry name" value="PROKAR_LIPOPROTEIN"/>
    <property type="match status" value="1"/>
</dbReference>
<name>A0A4Q1D851_9BACT</name>
<keyword evidence="9" id="KW-1185">Reference proteome</keyword>
<keyword evidence="3" id="KW-0732">Signal</keyword>
<dbReference type="AlphaFoldDB" id="A0A4Q1D851"/>
<reference evidence="8 9" key="1">
    <citation type="submission" date="2019-01" db="EMBL/GenBank/DDBJ databases">
        <title>Filimonas sp. strain TTM-71.</title>
        <authorList>
            <person name="Chen W.-M."/>
        </authorList>
    </citation>
    <scope>NUCLEOTIDE SEQUENCE [LARGE SCALE GENOMIC DNA]</scope>
    <source>
        <strain evidence="8 9">TTM-71</strain>
    </source>
</reference>
<comment type="caution">
    <text evidence="8">The sequence shown here is derived from an EMBL/GenBank/DDBJ whole genome shotgun (WGS) entry which is preliminary data.</text>
</comment>